<dbReference type="Proteomes" id="UP000626844">
    <property type="component" value="Unassembled WGS sequence"/>
</dbReference>
<feature type="binding site" evidence="8">
    <location>
        <position position="281"/>
    </location>
    <ligand>
        <name>L-glutamine</name>
        <dbReference type="ChEBI" id="CHEBI:58359"/>
    </ligand>
</feature>
<proteinExistence type="inferred from homology"/>
<dbReference type="Gene3D" id="3.50.30.20">
    <property type="entry name" value="Carbamoyl-phosphate synthase small subunit, N-terminal domain"/>
    <property type="match status" value="1"/>
</dbReference>
<keyword evidence="4 8" id="KW-0547">Nucleotide-binding</keyword>
<evidence type="ECO:0000256" key="7">
    <source>
        <dbReference type="ARBA" id="ARBA00048816"/>
    </source>
</evidence>
<evidence type="ECO:0000313" key="11">
    <source>
        <dbReference type="Proteomes" id="UP000626844"/>
    </source>
</evidence>
<comment type="similarity">
    <text evidence="2 8">Belongs to the CarA family.</text>
</comment>
<dbReference type="GO" id="GO:0004088">
    <property type="term" value="F:carbamoyl-phosphate synthase (glutamine-hydrolyzing) activity"/>
    <property type="evidence" value="ECO:0007669"/>
    <property type="project" value="UniProtKB-UniRule"/>
</dbReference>
<dbReference type="InterPro" id="IPR029062">
    <property type="entry name" value="Class_I_gatase-like"/>
</dbReference>
<keyword evidence="6 8" id="KW-0315">Glutamine amidotransferase</keyword>
<dbReference type="SUPFAM" id="SSF52021">
    <property type="entry name" value="Carbamoyl phosphate synthetase, small subunit N-terminal domain"/>
    <property type="match status" value="1"/>
</dbReference>
<evidence type="ECO:0000256" key="4">
    <source>
        <dbReference type="ARBA" id="ARBA00022741"/>
    </source>
</evidence>
<comment type="caution">
    <text evidence="10">The sequence shown here is derived from an EMBL/GenBank/DDBJ whole genome shotgun (WGS) entry which is preliminary data.</text>
</comment>
<evidence type="ECO:0000256" key="6">
    <source>
        <dbReference type="ARBA" id="ARBA00022962"/>
    </source>
</evidence>
<dbReference type="CDD" id="cd01744">
    <property type="entry name" value="GATase1_CPSase"/>
    <property type="match status" value="1"/>
</dbReference>
<dbReference type="PANTHER" id="PTHR43418">
    <property type="entry name" value="MULTIFUNCTIONAL TRYPTOPHAN BIOSYNTHESIS PROTEIN-RELATED"/>
    <property type="match status" value="1"/>
</dbReference>
<organism evidence="10 11">
    <name type="scientific">Metabacillus arenae</name>
    <dbReference type="NCBI Taxonomy" id="2771434"/>
    <lineage>
        <taxon>Bacteria</taxon>
        <taxon>Bacillati</taxon>
        <taxon>Bacillota</taxon>
        <taxon>Bacilli</taxon>
        <taxon>Bacillales</taxon>
        <taxon>Bacillaceae</taxon>
        <taxon>Metabacillus</taxon>
    </lineage>
</organism>
<dbReference type="HAMAP" id="MF_01209">
    <property type="entry name" value="CPSase_S_chain"/>
    <property type="match status" value="1"/>
</dbReference>
<comment type="catalytic activity">
    <reaction evidence="7 8">
        <text>hydrogencarbonate + L-glutamine + 2 ATP + H2O = carbamoyl phosphate + L-glutamate + 2 ADP + phosphate + 2 H(+)</text>
        <dbReference type="Rhea" id="RHEA:18633"/>
        <dbReference type="ChEBI" id="CHEBI:15377"/>
        <dbReference type="ChEBI" id="CHEBI:15378"/>
        <dbReference type="ChEBI" id="CHEBI:17544"/>
        <dbReference type="ChEBI" id="CHEBI:29985"/>
        <dbReference type="ChEBI" id="CHEBI:30616"/>
        <dbReference type="ChEBI" id="CHEBI:43474"/>
        <dbReference type="ChEBI" id="CHEBI:58228"/>
        <dbReference type="ChEBI" id="CHEBI:58359"/>
        <dbReference type="ChEBI" id="CHEBI:456216"/>
        <dbReference type="EC" id="6.3.5.5"/>
    </reaction>
</comment>
<dbReference type="Gene3D" id="3.40.50.880">
    <property type="match status" value="1"/>
</dbReference>
<evidence type="ECO:0000256" key="2">
    <source>
        <dbReference type="ARBA" id="ARBA00007800"/>
    </source>
</evidence>
<dbReference type="GO" id="GO:0006541">
    <property type="term" value="P:glutamine metabolic process"/>
    <property type="evidence" value="ECO:0007669"/>
    <property type="project" value="InterPro"/>
</dbReference>
<keyword evidence="11" id="KW-1185">Reference proteome</keyword>
<dbReference type="InterPro" id="IPR002474">
    <property type="entry name" value="CarbamoylP_synth_ssu_N"/>
</dbReference>
<feature type="binding site" evidence="8">
    <location>
        <position position="237"/>
    </location>
    <ligand>
        <name>L-glutamine</name>
        <dbReference type="ChEBI" id="CHEBI:58359"/>
    </ligand>
</feature>
<feature type="domain" description="Carbamoyl-phosphate synthase small subunit N-terminal" evidence="9">
    <location>
        <begin position="1"/>
        <end position="130"/>
    </location>
</feature>
<dbReference type="InterPro" id="IPR050472">
    <property type="entry name" value="Anth_synth/Amidotransfase"/>
</dbReference>
<evidence type="ECO:0000256" key="5">
    <source>
        <dbReference type="ARBA" id="ARBA00022840"/>
    </source>
</evidence>
<feature type="binding site" evidence="8">
    <location>
        <position position="44"/>
    </location>
    <ligand>
        <name>L-glutamine</name>
        <dbReference type="ChEBI" id="CHEBI:58359"/>
    </ligand>
</feature>
<dbReference type="InterPro" id="IPR006274">
    <property type="entry name" value="CarbamoylP_synth_ssu"/>
</dbReference>
<dbReference type="InterPro" id="IPR017926">
    <property type="entry name" value="GATASE"/>
</dbReference>
<dbReference type="NCBIfam" id="NF009475">
    <property type="entry name" value="PRK12838.1"/>
    <property type="match status" value="1"/>
</dbReference>
<dbReference type="AlphaFoldDB" id="A0A926S024"/>
<evidence type="ECO:0000259" key="9">
    <source>
        <dbReference type="SMART" id="SM01097"/>
    </source>
</evidence>
<evidence type="ECO:0000256" key="8">
    <source>
        <dbReference type="HAMAP-Rule" id="MF_01209"/>
    </source>
</evidence>
<sequence length="352" mass="39500">MKGYLTLEDGSQFEGELDDPSSCEGEIVFYTGMTGYQEVLTDPSYHNQIVVFTYPLIGNYGINTADFESKKPQVKGAIFYECCDAFSHYEAKRSVKDYLGKWKVPYLYHTDTREVVKRIRVNGSMKASISIDGTKSLDSFEEALVEKVACTNLMTCGEGDLHIALIDFGFKKSILQSLVDRQCKVTVIPYHQLHEVMALSPDGVVFSNGPGDPKQLTSYLEQIKQVASSYPSLGICLGHQLLTLAFGGNTKKLSFGHRGANHPVVDTHTGKVFMTSQNHSYVVDSESLEQTELLVRFKHINDDSVEGIYHPEYPIMSVQFHPEAHPGPTDTEWIFDEFLANVRQPRREIAYA</sequence>
<feature type="binding site" evidence="8">
    <location>
        <position position="209"/>
    </location>
    <ligand>
        <name>L-glutamine</name>
        <dbReference type="ChEBI" id="CHEBI:58359"/>
    </ligand>
</feature>
<evidence type="ECO:0000313" key="10">
    <source>
        <dbReference type="EMBL" id="MBD1383450.1"/>
    </source>
</evidence>
<comment type="catalytic activity">
    <reaction evidence="8">
        <text>L-glutamine + H2O = L-glutamate + NH4(+)</text>
        <dbReference type="Rhea" id="RHEA:15889"/>
        <dbReference type="ChEBI" id="CHEBI:15377"/>
        <dbReference type="ChEBI" id="CHEBI:28938"/>
        <dbReference type="ChEBI" id="CHEBI:29985"/>
        <dbReference type="ChEBI" id="CHEBI:58359"/>
    </reaction>
</comment>
<comment type="pathway">
    <text evidence="8">Pyrimidine metabolism; UMP biosynthesis via de novo pathway; (S)-dihydroorotate from bicarbonate: step 1/3.</text>
</comment>
<feature type="active site" evidence="8">
    <location>
        <position position="323"/>
    </location>
</feature>
<keyword evidence="3 8" id="KW-0436">Ligase</keyword>
<dbReference type="GO" id="GO:0006526">
    <property type="term" value="P:L-arginine biosynthetic process"/>
    <property type="evidence" value="ECO:0007669"/>
    <property type="project" value="UniProtKB-UniRule"/>
</dbReference>
<dbReference type="PRINTS" id="PR00097">
    <property type="entry name" value="ANTSNTHASEII"/>
</dbReference>
<feature type="active site" description="Nucleophile" evidence="8">
    <location>
        <position position="236"/>
    </location>
</feature>
<keyword evidence="8" id="KW-0665">Pyrimidine biosynthesis</keyword>
<dbReference type="RefSeq" id="WP_191162635.1">
    <property type="nucleotide sequence ID" value="NZ_JACXAI010000056.1"/>
</dbReference>
<feature type="binding site" evidence="8">
    <location>
        <position position="240"/>
    </location>
    <ligand>
        <name>L-glutamine</name>
        <dbReference type="ChEBI" id="CHEBI:58359"/>
    </ligand>
</feature>
<dbReference type="GO" id="GO:0044205">
    <property type="term" value="P:'de novo' UMP biosynthetic process"/>
    <property type="evidence" value="ECO:0007669"/>
    <property type="project" value="UniProtKB-UniRule"/>
</dbReference>
<dbReference type="Pfam" id="PF00117">
    <property type="entry name" value="GATase"/>
    <property type="match status" value="1"/>
</dbReference>
<dbReference type="EC" id="6.3.5.5" evidence="8"/>
<dbReference type="Pfam" id="PF00988">
    <property type="entry name" value="CPSase_sm_chain"/>
    <property type="match status" value="1"/>
</dbReference>
<dbReference type="SMART" id="SM01097">
    <property type="entry name" value="CPSase_sm_chain"/>
    <property type="match status" value="1"/>
</dbReference>
<keyword evidence="8" id="KW-0055">Arginine biosynthesis</keyword>
<feature type="binding site" evidence="8">
    <location>
        <position position="211"/>
    </location>
    <ligand>
        <name>L-glutamine</name>
        <dbReference type="ChEBI" id="CHEBI:58359"/>
    </ligand>
</feature>
<dbReference type="GO" id="GO:0005524">
    <property type="term" value="F:ATP binding"/>
    <property type="evidence" value="ECO:0007669"/>
    <property type="project" value="UniProtKB-UniRule"/>
</dbReference>
<reference evidence="10" key="1">
    <citation type="submission" date="2020-09" db="EMBL/GenBank/DDBJ databases">
        <title>A novel bacterium of genus Bacillus, isolated from South China Sea.</title>
        <authorList>
            <person name="Huang H."/>
            <person name="Mo K."/>
            <person name="Hu Y."/>
        </authorList>
    </citation>
    <scope>NUCLEOTIDE SEQUENCE</scope>
    <source>
        <strain evidence="10">IB182487</strain>
    </source>
</reference>
<keyword evidence="8" id="KW-0028">Amino-acid biosynthesis</keyword>
<comment type="pathway">
    <text evidence="1 8">Amino-acid biosynthesis; L-arginine biosynthesis; carbamoyl phosphate from bicarbonate: step 1/1.</text>
</comment>
<dbReference type="SUPFAM" id="SSF52317">
    <property type="entry name" value="Class I glutamine amidotransferase-like"/>
    <property type="match status" value="1"/>
</dbReference>
<dbReference type="PRINTS" id="PR00099">
    <property type="entry name" value="CPSGATASE"/>
</dbReference>
<protein>
    <recommendedName>
        <fullName evidence="8">Carbamoyl phosphate synthase small chain</fullName>
        <ecNumber evidence="8">6.3.5.5</ecNumber>
    </recommendedName>
    <alternativeName>
        <fullName evidence="8">Carbamoyl phosphate synthetase glutamine chain</fullName>
    </alternativeName>
</protein>
<gene>
    <name evidence="8" type="primary">carA</name>
    <name evidence="10" type="ORF">IC621_25040</name>
</gene>
<comment type="function">
    <text evidence="8">Small subunit of the glutamine-dependent carbamoyl phosphate synthetase (CPSase). CPSase catalyzes the formation of carbamoyl phosphate from the ammonia moiety of glutamine, carbonate, and phosphate donated by ATP, constituting the first step of 2 biosynthetic pathways, one leading to arginine and/or urea and the other to pyrimidine nucleotides. The small subunit (glutamine amidotransferase) binds and cleaves glutamine to supply the large subunit with the substrate ammonia.</text>
</comment>
<dbReference type="NCBIfam" id="TIGR01368">
    <property type="entry name" value="CPSaseIIsmall"/>
    <property type="match status" value="1"/>
</dbReference>
<dbReference type="PANTHER" id="PTHR43418:SF7">
    <property type="entry name" value="CARBAMOYL-PHOSPHATE SYNTHASE SMALL CHAIN"/>
    <property type="match status" value="1"/>
</dbReference>
<evidence type="ECO:0000256" key="3">
    <source>
        <dbReference type="ARBA" id="ARBA00022598"/>
    </source>
</evidence>
<keyword evidence="5 8" id="KW-0067">ATP-binding</keyword>
<name>A0A926S024_9BACI</name>
<feature type="active site" evidence="8">
    <location>
        <position position="321"/>
    </location>
</feature>
<dbReference type="InterPro" id="IPR035686">
    <property type="entry name" value="CPSase_GATase1"/>
</dbReference>
<dbReference type="PRINTS" id="PR00096">
    <property type="entry name" value="GATASE"/>
</dbReference>
<dbReference type="EMBL" id="JACXAI010000056">
    <property type="protein sequence ID" value="MBD1383450.1"/>
    <property type="molecule type" value="Genomic_DNA"/>
</dbReference>
<feature type="binding site" evidence="8">
    <location>
        <position position="278"/>
    </location>
    <ligand>
        <name>L-glutamine</name>
        <dbReference type="ChEBI" id="CHEBI:58359"/>
    </ligand>
</feature>
<dbReference type="GO" id="GO:0006207">
    <property type="term" value="P:'de novo' pyrimidine nucleobase biosynthetic process"/>
    <property type="evidence" value="ECO:0007669"/>
    <property type="project" value="InterPro"/>
</dbReference>
<feature type="region of interest" description="CPSase" evidence="8">
    <location>
        <begin position="1"/>
        <end position="161"/>
    </location>
</feature>
<comment type="caution">
    <text evidence="8">Lacks conserved residue(s) required for the propagation of feature annotation.</text>
</comment>
<dbReference type="PROSITE" id="PS51273">
    <property type="entry name" value="GATASE_TYPE_1"/>
    <property type="match status" value="1"/>
</dbReference>
<accession>A0A926S024</accession>
<dbReference type="InterPro" id="IPR036480">
    <property type="entry name" value="CarbP_synth_ssu_N_sf"/>
</dbReference>
<evidence type="ECO:0000256" key="1">
    <source>
        <dbReference type="ARBA" id="ARBA00005077"/>
    </source>
</evidence>
<comment type="subunit">
    <text evidence="8">Composed of two chains; the small (or glutamine) chain promotes the hydrolysis of glutamine to ammonia, which is used by the large (or ammonia) chain to synthesize carbamoyl phosphate. Tetramer of heterodimers (alpha,beta)4.</text>
</comment>